<comment type="caution">
    <text evidence="1">The sequence shown here is derived from an EMBL/GenBank/DDBJ whole genome shotgun (WGS) entry which is preliminary data.</text>
</comment>
<protein>
    <submittedName>
        <fullName evidence="1">2795_t:CDS:1</fullName>
    </submittedName>
</protein>
<proteinExistence type="predicted"/>
<dbReference type="AlphaFoldDB" id="A0A9N9B354"/>
<keyword evidence="2" id="KW-1185">Reference proteome</keyword>
<evidence type="ECO:0000313" key="1">
    <source>
        <dbReference type="EMBL" id="CAG8551675.1"/>
    </source>
</evidence>
<dbReference type="Proteomes" id="UP000789706">
    <property type="component" value="Unassembled WGS sequence"/>
</dbReference>
<accession>A0A9N9B354</accession>
<reference evidence="1" key="1">
    <citation type="submission" date="2021-06" db="EMBL/GenBank/DDBJ databases">
        <authorList>
            <person name="Kallberg Y."/>
            <person name="Tangrot J."/>
            <person name="Rosling A."/>
        </authorList>
    </citation>
    <scope>NUCLEOTIDE SEQUENCE</scope>
    <source>
        <strain evidence="1">AZ414A</strain>
    </source>
</reference>
<dbReference type="OrthoDB" id="10650000at2759"/>
<dbReference type="EMBL" id="CAJVPK010000819">
    <property type="protein sequence ID" value="CAG8551675.1"/>
    <property type="molecule type" value="Genomic_DNA"/>
</dbReference>
<name>A0A9N9B354_9GLOM</name>
<organism evidence="1 2">
    <name type="scientific">Diversispora eburnea</name>
    <dbReference type="NCBI Taxonomy" id="1213867"/>
    <lineage>
        <taxon>Eukaryota</taxon>
        <taxon>Fungi</taxon>
        <taxon>Fungi incertae sedis</taxon>
        <taxon>Mucoromycota</taxon>
        <taxon>Glomeromycotina</taxon>
        <taxon>Glomeromycetes</taxon>
        <taxon>Diversisporales</taxon>
        <taxon>Diversisporaceae</taxon>
        <taxon>Diversispora</taxon>
    </lineage>
</organism>
<sequence>MKKTSFKIKTLIGNKNEDEFQDQSFDGFNAERNDEDRNIINEKNTTYDLGETRVIMTLGINRDEYWNTNKLIK</sequence>
<evidence type="ECO:0000313" key="2">
    <source>
        <dbReference type="Proteomes" id="UP000789706"/>
    </source>
</evidence>
<gene>
    <name evidence="1" type="ORF">DEBURN_LOCUS7132</name>
</gene>